<dbReference type="SUPFAM" id="SSF52087">
    <property type="entry name" value="CRAL/TRIO domain"/>
    <property type="match status" value="1"/>
</dbReference>
<feature type="compositionally biased region" description="Polar residues" evidence="1">
    <location>
        <begin position="1"/>
        <end position="12"/>
    </location>
</feature>
<dbReference type="SUPFAM" id="SSF48350">
    <property type="entry name" value="GTPase activation domain, GAP"/>
    <property type="match status" value="1"/>
</dbReference>
<feature type="compositionally biased region" description="Low complexity" evidence="1">
    <location>
        <begin position="527"/>
        <end position="538"/>
    </location>
</feature>
<dbReference type="CDD" id="cd00170">
    <property type="entry name" value="SEC14"/>
    <property type="match status" value="1"/>
</dbReference>
<dbReference type="Gene3D" id="3.40.525.10">
    <property type="entry name" value="CRAL-TRIO lipid binding domain"/>
    <property type="match status" value="1"/>
</dbReference>
<dbReference type="EMBL" id="KV428004">
    <property type="protein sequence ID" value="KZT44583.1"/>
    <property type="molecule type" value="Genomic_DNA"/>
</dbReference>
<dbReference type="Pfam" id="PF00620">
    <property type="entry name" value="RhoGAP"/>
    <property type="match status" value="1"/>
</dbReference>
<dbReference type="GO" id="GO:0007264">
    <property type="term" value="P:small GTPase-mediated signal transduction"/>
    <property type="evidence" value="ECO:0007669"/>
    <property type="project" value="TreeGrafter"/>
</dbReference>
<feature type="region of interest" description="Disordered" evidence="1">
    <location>
        <begin position="517"/>
        <end position="584"/>
    </location>
</feature>
<dbReference type="Gene3D" id="1.10.555.10">
    <property type="entry name" value="Rho GTPase activation protein"/>
    <property type="match status" value="1"/>
</dbReference>
<proteinExistence type="predicted"/>
<dbReference type="CDD" id="cd00159">
    <property type="entry name" value="RhoGAP"/>
    <property type="match status" value="1"/>
</dbReference>
<feature type="domain" description="CRAL-TRIO" evidence="2">
    <location>
        <begin position="73"/>
        <end position="229"/>
    </location>
</feature>
<feature type="compositionally biased region" description="Polar residues" evidence="1">
    <location>
        <begin position="546"/>
        <end position="565"/>
    </location>
</feature>
<protein>
    <submittedName>
        <fullName evidence="4">Rho GTPase activation protein</fullName>
    </submittedName>
</protein>
<feature type="compositionally biased region" description="Low complexity" evidence="1">
    <location>
        <begin position="13"/>
        <end position="33"/>
    </location>
</feature>
<dbReference type="PROSITE" id="PS50238">
    <property type="entry name" value="RHOGAP"/>
    <property type="match status" value="1"/>
</dbReference>
<dbReference type="STRING" id="1314776.A0A166JC31"/>
<feature type="domain" description="Rho-GAP" evidence="3">
    <location>
        <begin position="245"/>
        <end position="456"/>
    </location>
</feature>
<accession>A0A166JC31</accession>
<dbReference type="SMART" id="SM00324">
    <property type="entry name" value="RhoGAP"/>
    <property type="match status" value="1"/>
</dbReference>
<dbReference type="SMART" id="SM00516">
    <property type="entry name" value="SEC14"/>
    <property type="match status" value="1"/>
</dbReference>
<dbReference type="GO" id="GO:0005096">
    <property type="term" value="F:GTPase activator activity"/>
    <property type="evidence" value="ECO:0007669"/>
    <property type="project" value="TreeGrafter"/>
</dbReference>
<evidence type="ECO:0000259" key="3">
    <source>
        <dbReference type="PROSITE" id="PS50238"/>
    </source>
</evidence>
<dbReference type="Proteomes" id="UP000076798">
    <property type="component" value="Unassembled WGS sequence"/>
</dbReference>
<organism evidence="4 5">
    <name type="scientific">Sistotremastrum suecicum HHB10207 ss-3</name>
    <dbReference type="NCBI Taxonomy" id="1314776"/>
    <lineage>
        <taxon>Eukaryota</taxon>
        <taxon>Fungi</taxon>
        <taxon>Dikarya</taxon>
        <taxon>Basidiomycota</taxon>
        <taxon>Agaricomycotina</taxon>
        <taxon>Agaricomycetes</taxon>
        <taxon>Sistotremastrales</taxon>
        <taxon>Sistotremastraceae</taxon>
        <taxon>Sistotremastrum</taxon>
    </lineage>
</organism>
<dbReference type="AlphaFoldDB" id="A0A166JC31"/>
<feature type="region of interest" description="Disordered" evidence="1">
    <location>
        <begin position="1"/>
        <end position="33"/>
    </location>
</feature>
<dbReference type="Pfam" id="PF13716">
    <property type="entry name" value="CRAL_TRIO_2"/>
    <property type="match status" value="1"/>
</dbReference>
<feature type="compositionally biased region" description="Polar residues" evidence="1">
    <location>
        <begin position="574"/>
        <end position="584"/>
    </location>
</feature>
<dbReference type="PANTHER" id="PTHR45808">
    <property type="entry name" value="RHO GTPASE-ACTIVATING PROTEIN 68F"/>
    <property type="match status" value="1"/>
</dbReference>
<evidence type="ECO:0000256" key="1">
    <source>
        <dbReference type="SAM" id="MobiDB-lite"/>
    </source>
</evidence>
<dbReference type="InterPro" id="IPR000198">
    <property type="entry name" value="RhoGAP_dom"/>
</dbReference>
<dbReference type="InterPro" id="IPR036865">
    <property type="entry name" value="CRAL-TRIO_dom_sf"/>
</dbReference>
<evidence type="ECO:0000313" key="5">
    <source>
        <dbReference type="Proteomes" id="UP000076798"/>
    </source>
</evidence>
<dbReference type="GO" id="GO:0005737">
    <property type="term" value="C:cytoplasm"/>
    <property type="evidence" value="ECO:0007669"/>
    <property type="project" value="TreeGrafter"/>
</dbReference>
<reference evidence="4 5" key="1">
    <citation type="journal article" date="2016" name="Mol. Biol. Evol.">
        <title>Comparative Genomics of Early-Diverging Mushroom-Forming Fungi Provides Insights into the Origins of Lignocellulose Decay Capabilities.</title>
        <authorList>
            <person name="Nagy L.G."/>
            <person name="Riley R."/>
            <person name="Tritt A."/>
            <person name="Adam C."/>
            <person name="Daum C."/>
            <person name="Floudas D."/>
            <person name="Sun H."/>
            <person name="Yadav J.S."/>
            <person name="Pangilinan J."/>
            <person name="Larsson K.H."/>
            <person name="Matsuura K."/>
            <person name="Barry K."/>
            <person name="Labutti K."/>
            <person name="Kuo R."/>
            <person name="Ohm R.A."/>
            <person name="Bhattacharya S.S."/>
            <person name="Shirouzu T."/>
            <person name="Yoshinaga Y."/>
            <person name="Martin F.M."/>
            <person name="Grigoriev I.V."/>
            <person name="Hibbett D.S."/>
        </authorList>
    </citation>
    <scope>NUCLEOTIDE SEQUENCE [LARGE SCALE GENOMIC DNA]</scope>
    <source>
        <strain evidence="4 5">HHB10207 ss-3</strain>
    </source>
</reference>
<keyword evidence="5" id="KW-1185">Reference proteome</keyword>
<evidence type="ECO:0000313" key="4">
    <source>
        <dbReference type="EMBL" id="KZT44583.1"/>
    </source>
</evidence>
<name>A0A166JC31_9AGAM</name>
<dbReference type="InterPro" id="IPR001251">
    <property type="entry name" value="CRAL-TRIO_dom"/>
</dbReference>
<dbReference type="InterPro" id="IPR008936">
    <property type="entry name" value="Rho_GTPase_activation_prot"/>
</dbReference>
<dbReference type="PANTHER" id="PTHR45808:SF2">
    <property type="entry name" value="RHO GTPASE-ACTIVATING PROTEIN 68F"/>
    <property type="match status" value="1"/>
</dbReference>
<sequence length="584" mass="64361">MPLPTSNSLKQRLSNLSLPSSSSASSLNSSLSSPSAFATRTWEKQRSKFATWNANRQGSAPPYENAHTMHNAEEEERMQEVMDEFITQAGVDYETRPMLVICASAFPNPKEVNYDKLFNRIVAYLDLYVESDYTVVLLAAGSQHQPPWSWVWQAYRTLNRKYRKNLKRLYVVHSNWFSKMLFSLAGAVISPKFFRKITYISTLSELAVHVPLTQIPIPAPVYQENSKHEARIQLPVQQASTLFGVSLTELMGESGEKGGLPRVLKESIAHLRSTVGLTSEGLFRRSPSSLLLKQAAEAYDRDQAISLHTFADPNVAAVLIKKFLRDLPEPLFPESMYPLIRKCPFSHNDNETVQYIRSVILPAMPSWSAVIVLSSVLHLLHDVSLKANENKMNSHNLAIVICPNLVSSPNPLVDVQMCAVTGGTPSKSPLVAPTQQGTATLGNVIKFCIERYYEIFDELQDRSEAVRPISFPEAEPRTSFDTGRSDEIDDGMLVMSVGPSKSTDSVRSARKSLYSLSLPSRPPTGISPSLSSPTFSSFRATKPTGRASTQQSPGASVTRGANKSLGSPVEATGITASGFFTPSL</sequence>
<gene>
    <name evidence="4" type="ORF">SISSUDRAFT_976912</name>
</gene>
<dbReference type="PROSITE" id="PS50191">
    <property type="entry name" value="CRAL_TRIO"/>
    <property type="match status" value="1"/>
</dbReference>
<dbReference type="OrthoDB" id="19923at2759"/>
<evidence type="ECO:0000259" key="2">
    <source>
        <dbReference type="PROSITE" id="PS50191"/>
    </source>
</evidence>